<dbReference type="GO" id="GO:0034198">
    <property type="term" value="P:cellular response to amino acid starvation"/>
    <property type="evidence" value="ECO:0007669"/>
    <property type="project" value="TreeGrafter"/>
</dbReference>
<evidence type="ECO:0000313" key="2">
    <source>
        <dbReference type="Proteomes" id="UP000242381"/>
    </source>
</evidence>
<evidence type="ECO:0000313" key="1">
    <source>
        <dbReference type="EMBL" id="ORE16678.1"/>
    </source>
</evidence>
<dbReference type="InterPro" id="IPR029982">
    <property type="entry name" value="Kptn"/>
</dbReference>
<gene>
    <name evidence="1" type="ORF">BCV71DRAFT_14771</name>
</gene>
<dbReference type="VEuPathDB" id="FungiDB:BCV72DRAFT_70265"/>
<name>A0A1X0RXQ6_RHIZD</name>
<accession>A0A1X0RXQ6</accession>
<dbReference type="Proteomes" id="UP000242381">
    <property type="component" value="Unassembled WGS sequence"/>
</dbReference>
<proteinExistence type="predicted"/>
<dbReference type="GO" id="GO:0015629">
    <property type="term" value="C:actin cytoskeleton"/>
    <property type="evidence" value="ECO:0007669"/>
    <property type="project" value="InterPro"/>
</dbReference>
<reference evidence="1 2" key="1">
    <citation type="journal article" date="2016" name="Proc. Natl. Acad. Sci. U.S.A.">
        <title>Lipid metabolic changes in an early divergent fungus govern the establishment of a mutualistic symbiosis with endobacteria.</title>
        <authorList>
            <person name="Lastovetsky O.A."/>
            <person name="Gaspar M.L."/>
            <person name="Mondo S.J."/>
            <person name="LaButti K.M."/>
            <person name="Sandor L."/>
            <person name="Grigoriev I.V."/>
            <person name="Henry S.A."/>
            <person name="Pawlowska T.E."/>
        </authorList>
    </citation>
    <scope>NUCLEOTIDE SEQUENCE [LARGE SCALE GENOMIC DNA]</scope>
    <source>
        <strain evidence="1 2">ATCC 11559</strain>
    </source>
</reference>
<dbReference type="EMBL" id="KV921378">
    <property type="protein sequence ID" value="ORE16678.1"/>
    <property type="molecule type" value="Genomic_DNA"/>
</dbReference>
<dbReference type="GO" id="GO:1904262">
    <property type="term" value="P:negative regulation of TORC1 signaling"/>
    <property type="evidence" value="ECO:0007669"/>
    <property type="project" value="TreeGrafter"/>
</dbReference>
<dbReference type="GO" id="GO:0051015">
    <property type="term" value="F:actin filament binding"/>
    <property type="evidence" value="ECO:0007669"/>
    <property type="project" value="TreeGrafter"/>
</dbReference>
<dbReference type="PANTHER" id="PTHR15435">
    <property type="entry name" value="KICSTOR COMPLEX PROTEIN KAPTIN"/>
    <property type="match status" value="1"/>
</dbReference>
<dbReference type="AlphaFoldDB" id="A0A1X0RXQ6"/>
<dbReference type="InterPro" id="IPR028994">
    <property type="entry name" value="Integrin_alpha_N"/>
</dbReference>
<protein>
    <recommendedName>
        <fullName evidence="3">Integrin alpha N-terminal domain-containing protein</fullName>
    </recommendedName>
</protein>
<evidence type="ECO:0008006" key="3">
    <source>
        <dbReference type="Google" id="ProtNLM"/>
    </source>
</evidence>
<organism evidence="1 2">
    <name type="scientific">Rhizopus microsporus</name>
    <dbReference type="NCBI Taxonomy" id="58291"/>
    <lineage>
        <taxon>Eukaryota</taxon>
        <taxon>Fungi</taxon>
        <taxon>Fungi incertae sedis</taxon>
        <taxon>Mucoromycota</taxon>
        <taxon>Mucoromycotina</taxon>
        <taxon>Mucoromycetes</taxon>
        <taxon>Mucorales</taxon>
        <taxon>Mucorineae</taxon>
        <taxon>Rhizopodaceae</taxon>
        <taxon>Rhizopus</taxon>
    </lineage>
</organism>
<dbReference type="SUPFAM" id="SSF69318">
    <property type="entry name" value="Integrin alpha N-terminal domain"/>
    <property type="match status" value="1"/>
</dbReference>
<sequence length="108" mass="12659">MSKPLPLSGNFDSVLCSHVMDVDWDGEKEILIGTYGRQVIIYKQGMFVQAYYRHAHPFLKVTGTQFYTILWKRQFAYPIYRIVHLDLNRDGLDELIVTTMYGVHIFQV</sequence>
<dbReference type="PANTHER" id="PTHR15435:SF2">
    <property type="entry name" value="KICSTOR COMPLEX PROTEIN KAPTIN"/>
    <property type="match status" value="1"/>
</dbReference>
<dbReference type="GO" id="GO:0007015">
    <property type="term" value="P:actin filament organization"/>
    <property type="evidence" value="ECO:0007669"/>
    <property type="project" value="InterPro"/>
</dbReference>